<protein>
    <submittedName>
        <fullName evidence="1">Uncharacterized protein</fullName>
    </submittedName>
</protein>
<dbReference type="EMBL" id="JAUIQD010000002">
    <property type="protein sequence ID" value="KAK3359482.1"/>
    <property type="molecule type" value="Genomic_DNA"/>
</dbReference>
<sequence length="79" mass="9365">MYESTSDLGGLLLTDAQAGFWPMYYDNYHPFDDFREGYREKFGKEVYVSPSQRWKWELGAKVTPAQRAQGLRECEVYRE</sequence>
<dbReference type="Proteomes" id="UP001275084">
    <property type="component" value="Unassembled WGS sequence"/>
</dbReference>
<accession>A0AAJ0MHY8</accession>
<reference evidence="1" key="1">
    <citation type="journal article" date="2023" name="Mol. Phylogenet. Evol.">
        <title>Genome-scale phylogeny and comparative genomics of the fungal order Sordariales.</title>
        <authorList>
            <person name="Hensen N."/>
            <person name="Bonometti L."/>
            <person name="Westerberg I."/>
            <person name="Brannstrom I.O."/>
            <person name="Guillou S."/>
            <person name="Cros-Aarteil S."/>
            <person name="Calhoun S."/>
            <person name="Haridas S."/>
            <person name="Kuo A."/>
            <person name="Mondo S."/>
            <person name="Pangilinan J."/>
            <person name="Riley R."/>
            <person name="LaButti K."/>
            <person name="Andreopoulos B."/>
            <person name="Lipzen A."/>
            <person name="Chen C."/>
            <person name="Yan M."/>
            <person name="Daum C."/>
            <person name="Ng V."/>
            <person name="Clum A."/>
            <person name="Steindorff A."/>
            <person name="Ohm R.A."/>
            <person name="Martin F."/>
            <person name="Silar P."/>
            <person name="Natvig D.O."/>
            <person name="Lalanne C."/>
            <person name="Gautier V."/>
            <person name="Ament-Velasquez S.L."/>
            <person name="Kruys A."/>
            <person name="Hutchinson M.I."/>
            <person name="Powell A.J."/>
            <person name="Barry K."/>
            <person name="Miller A.N."/>
            <person name="Grigoriev I.V."/>
            <person name="Debuchy R."/>
            <person name="Gladieux P."/>
            <person name="Hiltunen Thoren M."/>
            <person name="Johannesson H."/>
        </authorList>
    </citation>
    <scope>NUCLEOTIDE SEQUENCE</scope>
    <source>
        <strain evidence="1">CBS 955.72</strain>
    </source>
</reference>
<evidence type="ECO:0000313" key="2">
    <source>
        <dbReference type="Proteomes" id="UP001275084"/>
    </source>
</evidence>
<proteinExistence type="predicted"/>
<organism evidence="1 2">
    <name type="scientific">Lasiosphaeria hispida</name>
    <dbReference type="NCBI Taxonomy" id="260671"/>
    <lineage>
        <taxon>Eukaryota</taxon>
        <taxon>Fungi</taxon>
        <taxon>Dikarya</taxon>
        <taxon>Ascomycota</taxon>
        <taxon>Pezizomycotina</taxon>
        <taxon>Sordariomycetes</taxon>
        <taxon>Sordariomycetidae</taxon>
        <taxon>Sordariales</taxon>
        <taxon>Lasiosphaeriaceae</taxon>
        <taxon>Lasiosphaeria</taxon>
    </lineage>
</organism>
<gene>
    <name evidence="1" type="ORF">B0T25DRAFT_564479</name>
</gene>
<keyword evidence="2" id="KW-1185">Reference proteome</keyword>
<reference evidence="1" key="2">
    <citation type="submission" date="2023-06" db="EMBL/GenBank/DDBJ databases">
        <authorList>
            <consortium name="Lawrence Berkeley National Laboratory"/>
            <person name="Haridas S."/>
            <person name="Hensen N."/>
            <person name="Bonometti L."/>
            <person name="Westerberg I."/>
            <person name="Brannstrom I.O."/>
            <person name="Guillou S."/>
            <person name="Cros-Aarteil S."/>
            <person name="Calhoun S."/>
            <person name="Kuo A."/>
            <person name="Mondo S."/>
            <person name="Pangilinan J."/>
            <person name="Riley R."/>
            <person name="Labutti K."/>
            <person name="Andreopoulos B."/>
            <person name="Lipzen A."/>
            <person name="Chen C."/>
            <person name="Yanf M."/>
            <person name="Daum C."/>
            <person name="Ng V."/>
            <person name="Clum A."/>
            <person name="Steindorff A."/>
            <person name="Ohm R."/>
            <person name="Martin F."/>
            <person name="Silar P."/>
            <person name="Natvig D."/>
            <person name="Lalanne C."/>
            <person name="Gautier V."/>
            <person name="Ament-Velasquez S.L."/>
            <person name="Kruys A."/>
            <person name="Hutchinson M.I."/>
            <person name="Powell A.J."/>
            <person name="Barry K."/>
            <person name="Miller A.N."/>
            <person name="Grigoriev I.V."/>
            <person name="Debuchy R."/>
            <person name="Gladieux P."/>
            <person name="Thoren M.H."/>
            <person name="Johannesson H."/>
        </authorList>
    </citation>
    <scope>NUCLEOTIDE SEQUENCE</scope>
    <source>
        <strain evidence="1">CBS 955.72</strain>
    </source>
</reference>
<comment type="caution">
    <text evidence="1">The sequence shown here is derived from an EMBL/GenBank/DDBJ whole genome shotgun (WGS) entry which is preliminary data.</text>
</comment>
<name>A0AAJ0MHY8_9PEZI</name>
<evidence type="ECO:0000313" key="1">
    <source>
        <dbReference type="EMBL" id="KAK3359482.1"/>
    </source>
</evidence>
<dbReference type="AlphaFoldDB" id="A0AAJ0MHY8"/>